<sequence length="348" mass="38608">MTGLRLATYNVEWFNALFDDRGRLLEDGEPSARYKTSRAEQLGALGIVFNALNADGIVVIEAPDTNGKRSTTRALENFAQAYGLRARKALIGFPSETEQEIAFLYDPDRLTVQHDPKGAPSNSHGSHDAPRFDTTFRYDLDADNISETIRFSKPPLELRLTTSGGAELRLIGVHAKSKNPYGAIGREAQMRLSIENRRKQLAQCLWIRQRVESHLTAGESLVVMGDFNDGPGIDEFEKLFGHSGVEIVLGTTQDPKFRLTDPHAALALQSRVGLAPSTARFYMAPRKCYFEALLDFVMVSSDLAARGPDWRIWHPFNDPGVASVPELREAVLQASDHFPVTVDLPDVI</sequence>
<dbReference type="EMBL" id="JBHRSM010000026">
    <property type="protein sequence ID" value="MFC3087685.1"/>
    <property type="molecule type" value="Genomic_DNA"/>
</dbReference>
<gene>
    <name evidence="3" type="ORF">ACFOD6_16685</name>
</gene>
<evidence type="ECO:0000313" key="4">
    <source>
        <dbReference type="Proteomes" id="UP001595445"/>
    </source>
</evidence>
<evidence type="ECO:0000259" key="2">
    <source>
        <dbReference type="Pfam" id="PF03372"/>
    </source>
</evidence>
<keyword evidence="3" id="KW-0378">Hydrolase</keyword>
<dbReference type="SUPFAM" id="SSF56219">
    <property type="entry name" value="DNase I-like"/>
    <property type="match status" value="1"/>
</dbReference>
<accession>A0ABV7DZA4</accession>
<organism evidence="3 4">
    <name type="scientific">Tabrizicola soli</name>
    <dbReference type="NCBI Taxonomy" id="2185115"/>
    <lineage>
        <taxon>Bacteria</taxon>
        <taxon>Pseudomonadati</taxon>
        <taxon>Pseudomonadota</taxon>
        <taxon>Alphaproteobacteria</taxon>
        <taxon>Rhodobacterales</taxon>
        <taxon>Paracoccaceae</taxon>
        <taxon>Tabrizicola</taxon>
    </lineage>
</organism>
<evidence type="ECO:0000313" key="3">
    <source>
        <dbReference type="EMBL" id="MFC3087685.1"/>
    </source>
</evidence>
<protein>
    <submittedName>
        <fullName evidence="3">Endonuclease/exonuclease/phosphatase family protein</fullName>
    </submittedName>
</protein>
<dbReference type="Gene3D" id="3.60.10.10">
    <property type="entry name" value="Endonuclease/exonuclease/phosphatase"/>
    <property type="match status" value="1"/>
</dbReference>
<reference evidence="4" key="1">
    <citation type="journal article" date="2019" name="Int. J. Syst. Evol. Microbiol.">
        <title>The Global Catalogue of Microorganisms (GCM) 10K type strain sequencing project: providing services to taxonomists for standard genome sequencing and annotation.</title>
        <authorList>
            <consortium name="The Broad Institute Genomics Platform"/>
            <consortium name="The Broad Institute Genome Sequencing Center for Infectious Disease"/>
            <person name="Wu L."/>
            <person name="Ma J."/>
        </authorList>
    </citation>
    <scope>NUCLEOTIDE SEQUENCE [LARGE SCALE GENOMIC DNA]</scope>
    <source>
        <strain evidence="4">KCTC 62102</strain>
    </source>
</reference>
<feature type="region of interest" description="Disordered" evidence="1">
    <location>
        <begin position="112"/>
        <end position="131"/>
    </location>
</feature>
<dbReference type="InterPro" id="IPR036691">
    <property type="entry name" value="Endo/exonu/phosph_ase_sf"/>
</dbReference>
<proteinExistence type="predicted"/>
<evidence type="ECO:0000256" key="1">
    <source>
        <dbReference type="SAM" id="MobiDB-lite"/>
    </source>
</evidence>
<keyword evidence="3" id="KW-0540">Nuclease</keyword>
<comment type="caution">
    <text evidence="3">The sequence shown here is derived from an EMBL/GenBank/DDBJ whole genome shotgun (WGS) entry which is preliminary data.</text>
</comment>
<keyword evidence="3" id="KW-0255">Endonuclease</keyword>
<keyword evidence="4" id="KW-1185">Reference proteome</keyword>
<dbReference type="Pfam" id="PF03372">
    <property type="entry name" value="Exo_endo_phos"/>
    <property type="match status" value="1"/>
</dbReference>
<dbReference type="RefSeq" id="WP_197642225.1">
    <property type="nucleotide sequence ID" value="NZ_JAEACP010000003.1"/>
</dbReference>
<feature type="domain" description="Endonuclease/exonuclease/phosphatase" evidence="2">
    <location>
        <begin position="197"/>
        <end position="337"/>
    </location>
</feature>
<name>A0ABV7DZA4_9RHOB</name>
<dbReference type="GO" id="GO:0004519">
    <property type="term" value="F:endonuclease activity"/>
    <property type="evidence" value="ECO:0007669"/>
    <property type="project" value="UniProtKB-KW"/>
</dbReference>
<dbReference type="Proteomes" id="UP001595445">
    <property type="component" value="Unassembled WGS sequence"/>
</dbReference>
<dbReference type="InterPro" id="IPR005135">
    <property type="entry name" value="Endo/exonuclease/phosphatase"/>
</dbReference>